<dbReference type="GeneTree" id="ENSGT00940000178162"/>
<evidence type="ECO:0000313" key="2">
    <source>
        <dbReference type="Proteomes" id="UP000001811"/>
    </source>
</evidence>
<dbReference type="STRING" id="9986.ENSOCUP00000027747"/>
<proteinExistence type="predicted"/>
<dbReference type="InParanoid" id="A0A5F9C1U7"/>
<evidence type="ECO:0000313" key="1">
    <source>
        <dbReference type="Ensembl" id="ENSOCUP00000027747.1"/>
    </source>
</evidence>
<reference evidence="1" key="3">
    <citation type="submission" date="2025-09" db="UniProtKB">
        <authorList>
            <consortium name="Ensembl"/>
        </authorList>
    </citation>
    <scope>IDENTIFICATION</scope>
    <source>
        <strain evidence="1">Thorbecke</strain>
    </source>
</reference>
<accession>A0A5F9C1U7</accession>
<protein>
    <submittedName>
        <fullName evidence="1">Uncharacterized protein</fullName>
    </submittedName>
</protein>
<name>A0A5F9C1U7_RABIT</name>
<keyword evidence="2" id="KW-1185">Reference proteome</keyword>
<dbReference type="AlphaFoldDB" id="A0A5F9C1U7"/>
<reference evidence="1 2" key="1">
    <citation type="journal article" date="2011" name="Nature">
        <title>A high-resolution map of human evolutionary constraint using 29 mammals.</title>
        <authorList>
            <person name="Lindblad-Toh K."/>
            <person name="Garber M."/>
            <person name="Zuk O."/>
            <person name="Lin M.F."/>
            <person name="Parker B.J."/>
            <person name="Washietl S."/>
            <person name="Kheradpour P."/>
            <person name="Ernst J."/>
            <person name="Jordan G."/>
            <person name="Mauceli E."/>
            <person name="Ward L.D."/>
            <person name="Lowe C.B."/>
            <person name="Holloway A.K."/>
            <person name="Clamp M."/>
            <person name="Gnerre S."/>
            <person name="Alfoldi J."/>
            <person name="Beal K."/>
            <person name="Chang J."/>
            <person name="Clawson H."/>
            <person name="Cuff J."/>
            <person name="Di Palma F."/>
            <person name="Fitzgerald S."/>
            <person name="Flicek P."/>
            <person name="Guttman M."/>
            <person name="Hubisz M.J."/>
            <person name="Jaffe D.B."/>
            <person name="Jungreis I."/>
            <person name="Kent W.J."/>
            <person name="Kostka D."/>
            <person name="Lara M."/>
            <person name="Martins A.L."/>
            <person name="Massingham T."/>
            <person name="Moltke I."/>
            <person name="Raney B.J."/>
            <person name="Rasmussen M.D."/>
            <person name="Robinson J."/>
            <person name="Stark A."/>
            <person name="Vilella A.J."/>
            <person name="Wen J."/>
            <person name="Xie X."/>
            <person name="Zody M.C."/>
            <person name="Baldwin J."/>
            <person name="Bloom T."/>
            <person name="Chin C.W."/>
            <person name="Heiman D."/>
            <person name="Nicol R."/>
            <person name="Nusbaum C."/>
            <person name="Young S."/>
            <person name="Wilkinson J."/>
            <person name="Worley K.C."/>
            <person name="Kovar C.L."/>
            <person name="Muzny D.M."/>
            <person name="Gibbs R.A."/>
            <person name="Cree A."/>
            <person name="Dihn H.H."/>
            <person name="Fowler G."/>
            <person name="Jhangiani S."/>
            <person name="Joshi V."/>
            <person name="Lee S."/>
            <person name="Lewis L.R."/>
            <person name="Nazareth L.V."/>
            <person name="Okwuonu G."/>
            <person name="Santibanez J."/>
            <person name="Warren W.C."/>
            <person name="Mardis E.R."/>
            <person name="Weinstock G.M."/>
            <person name="Wilson R.K."/>
            <person name="Delehaunty K."/>
            <person name="Dooling D."/>
            <person name="Fronik C."/>
            <person name="Fulton L."/>
            <person name="Fulton B."/>
            <person name="Graves T."/>
            <person name="Minx P."/>
            <person name="Sodergren E."/>
            <person name="Birney E."/>
            <person name="Margulies E.H."/>
            <person name="Herrero J."/>
            <person name="Green E.D."/>
            <person name="Haussler D."/>
            <person name="Siepel A."/>
            <person name="Goldman N."/>
            <person name="Pollard K.S."/>
            <person name="Pedersen J.S."/>
            <person name="Lander E.S."/>
            <person name="Kellis M."/>
        </authorList>
    </citation>
    <scope>NUCLEOTIDE SEQUENCE [LARGE SCALE GENOMIC DNA]</scope>
    <source>
        <strain evidence="1 2">Thorbecke inbred</strain>
    </source>
</reference>
<dbReference type="SMR" id="A0A5F9C1U7"/>
<sequence length="72" mass="7582">VAAPMAAAEPLASGGSWLPVCVLMLGMPGSGKTFVQRLTGLLNSQSSLPYMINPWPAVCEVPFSIRSGDEIY</sequence>
<dbReference type="InterPro" id="IPR027417">
    <property type="entry name" value="P-loop_NTPase"/>
</dbReference>
<dbReference type="Ensembl" id="ENSOCUT00000048476.1">
    <property type="protein sequence ID" value="ENSOCUP00000027747.1"/>
    <property type="gene ID" value="ENSOCUG00000031277.1"/>
</dbReference>
<organism evidence="1 2">
    <name type="scientific">Oryctolagus cuniculus</name>
    <name type="common">Rabbit</name>
    <dbReference type="NCBI Taxonomy" id="9986"/>
    <lineage>
        <taxon>Eukaryota</taxon>
        <taxon>Metazoa</taxon>
        <taxon>Chordata</taxon>
        <taxon>Craniata</taxon>
        <taxon>Vertebrata</taxon>
        <taxon>Euteleostomi</taxon>
        <taxon>Mammalia</taxon>
        <taxon>Eutheria</taxon>
        <taxon>Euarchontoglires</taxon>
        <taxon>Glires</taxon>
        <taxon>Lagomorpha</taxon>
        <taxon>Leporidae</taxon>
        <taxon>Oryctolagus</taxon>
    </lineage>
</organism>
<dbReference type="EMBL" id="AAGW02011652">
    <property type="status" value="NOT_ANNOTATED_CDS"/>
    <property type="molecule type" value="Genomic_DNA"/>
</dbReference>
<dbReference type="Proteomes" id="UP000001811">
    <property type="component" value="Chromosome 2"/>
</dbReference>
<dbReference type="Gene3D" id="3.40.50.300">
    <property type="entry name" value="P-loop containing nucleotide triphosphate hydrolases"/>
    <property type="match status" value="1"/>
</dbReference>
<reference evidence="1" key="2">
    <citation type="submission" date="2025-08" db="UniProtKB">
        <authorList>
            <consortium name="Ensembl"/>
        </authorList>
    </citation>
    <scope>IDENTIFICATION</scope>
    <source>
        <strain evidence="1">Thorbecke</strain>
    </source>
</reference>